<dbReference type="RefSeq" id="WP_378258701.1">
    <property type="nucleotide sequence ID" value="NZ_JBHSJV010000001.1"/>
</dbReference>
<dbReference type="SUPFAM" id="SSF56935">
    <property type="entry name" value="Porins"/>
    <property type="match status" value="1"/>
</dbReference>
<dbReference type="Gene3D" id="1.25.40.10">
    <property type="entry name" value="Tetratricopeptide repeat domain"/>
    <property type="match status" value="4"/>
</dbReference>
<dbReference type="Pfam" id="PF14559">
    <property type="entry name" value="TPR_19"/>
    <property type="match status" value="2"/>
</dbReference>
<dbReference type="EMBL" id="JBHULX010000013">
    <property type="protein sequence ID" value="MFD2590876.1"/>
    <property type="molecule type" value="Genomic_DNA"/>
</dbReference>
<dbReference type="InterPro" id="IPR019734">
    <property type="entry name" value="TPR_rpt"/>
</dbReference>
<sequence length="1118" mass="129626">MMTKRLLTPFFLLFFMSVQAQDMNEGFSYLESGKFEKASLFFEEILKTYPDNKTARLCYGRAIGLSGTPEKATEIFTALLSEEPTNYEFKLNYAESLLWNKKFLKAENYYRELIQEKEDSFPAILGYANTLSNLKKYKEALIYVNKALTLQSGNPNAMTSRKYIRLGYADELRKEKEYDKAIQQLEANVIDYPNDSELKLNIANIQIQKNEEENRKKREQVESQKKIEEERKASLLDKQIQQAVLSLELGEYNKSVVQFEKIRKEHPDNSSFMKPYAEALMYTDNIKQAMPILESLLHQTPEDIRLNTLYAQALYRKQLYSESVPYYKKVLSVKKELPMMTTYVDVLYHTKAYPEALAYINEILSVQKSEEVSILRRTVRNEYAEELTRKKNYDLALELLEENEKELPNDPEIMQKKARLYELKKDNKNAEKVYSILSVQNMKEGFKALETGKYEKARAIFKNILTRFPDNKTARLCYGRALGLSGDSEKAVLLFEKLLEEYPEDFEIKLNHAESLLWDKKYKKAASLYDGLTKEDATSFSAVLGYANTLSNLKEYEKALDYVNRALTIQKGNKNALISRKYVHLGYANKLAQDKEYDRALAMLDLNLVDFPNDKDTQLNRANIFLMTNDMDQAQKVYEALATSPVDSIQSMVGLSLVAHKNKKEKKALAIADTARTKAQIYKEKNKDVYLMTQERYVQALLWNRKFSKAKMEIDKLRFDYPEEPKILSLLAAYGMYASKYTLGLEFYKMLLAKDERSFDGNLGIANAYRAVGDDMKTYEYLYKTLTYYPKQPDAEKLLIKMKRSHMPYIEGKVAITKDNGENKAMNNSVRVEIPLSTKLSIGTRVRYRNTKNDITRNEASLNDGQVGLSYKFNGRITLLARGGITNADSYTNEYMESIGEIMLKTKPSAMQHLEIGAKRELQDFNAELINEKILMNHYFLNNNLSSTMGLGWYTQYMYTNQTDDNDRHLLFTSLYYNIKHTPVIKAGVNYQYISFKDQYPALYFSPKRFNVVEVFAEILNQQDQKWFYHFNVAGGRQFIEDDAGSNTYRLEGKLGYQVNRFKMHAYGKYSNIASSTAAGFEYSEVGVVLRWYFLKKPVFDKRIRVLKTEVNAESPSE</sequence>
<dbReference type="SUPFAM" id="SSF48452">
    <property type="entry name" value="TPR-like"/>
    <property type="match status" value="4"/>
</dbReference>
<evidence type="ECO:0000256" key="1">
    <source>
        <dbReference type="PROSITE-ProRule" id="PRU00339"/>
    </source>
</evidence>
<keyword evidence="3" id="KW-0732">Signal</keyword>
<evidence type="ECO:0000313" key="5">
    <source>
        <dbReference type="Proteomes" id="UP001597459"/>
    </source>
</evidence>
<feature type="repeat" description="TPR" evidence="1">
    <location>
        <begin position="19"/>
        <end position="52"/>
    </location>
</feature>
<keyword evidence="5" id="KW-1185">Reference proteome</keyword>
<dbReference type="Pfam" id="PF13181">
    <property type="entry name" value="TPR_8"/>
    <property type="match status" value="1"/>
</dbReference>
<feature type="signal peptide" evidence="3">
    <location>
        <begin position="1"/>
        <end position="20"/>
    </location>
</feature>
<accession>A0ABW5N6T4</accession>
<comment type="caution">
    <text evidence="4">The sequence shown here is derived from an EMBL/GenBank/DDBJ whole genome shotgun (WGS) entry which is preliminary data.</text>
</comment>
<reference evidence="5" key="1">
    <citation type="journal article" date="2019" name="Int. J. Syst. Evol. Microbiol.">
        <title>The Global Catalogue of Microorganisms (GCM) 10K type strain sequencing project: providing services to taxonomists for standard genome sequencing and annotation.</title>
        <authorList>
            <consortium name="The Broad Institute Genomics Platform"/>
            <consortium name="The Broad Institute Genome Sequencing Center for Infectious Disease"/>
            <person name="Wu L."/>
            <person name="Ma J."/>
        </authorList>
    </citation>
    <scope>NUCLEOTIDE SEQUENCE [LARGE SCALE GENOMIC DNA]</scope>
    <source>
        <strain evidence="5">KCTC 42423</strain>
    </source>
</reference>
<dbReference type="PANTHER" id="PTHR12558:SF48">
    <property type="entry name" value="CHROMOSOME UNDETERMINED SCAFFOLD_74, WHOLE GENOME SHOTGUN SEQUENCE"/>
    <property type="match status" value="1"/>
</dbReference>
<feature type="chain" id="PRO_5045773006" evidence="3">
    <location>
        <begin position="21"/>
        <end position="1118"/>
    </location>
</feature>
<proteinExistence type="predicted"/>
<keyword evidence="2" id="KW-0175">Coiled coil</keyword>
<evidence type="ECO:0000256" key="3">
    <source>
        <dbReference type="SAM" id="SignalP"/>
    </source>
</evidence>
<protein>
    <submittedName>
        <fullName evidence="4">Tetratricopeptide repeat protein</fullName>
    </submittedName>
</protein>
<gene>
    <name evidence="4" type="ORF">ACFSTE_08550</name>
</gene>
<dbReference type="PANTHER" id="PTHR12558">
    <property type="entry name" value="CELL DIVISION CYCLE 16,23,27"/>
    <property type="match status" value="1"/>
</dbReference>
<evidence type="ECO:0000256" key="2">
    <source>
        <dbReference type="SAM" id="Coils"/>
    </source>
</evidence>
<dbReference type="SMART" id="SM00028">
    <property type="entry name" value="TPR"/>
    <property type="match status" value="10"/>
</dbReference>
<dbReference type="InterPro" id="IPR011990">
    <property type="entry name" value="TPR-like_helical_dom_sf"/>
</dbReference>
<name>A0ABW5N6T4_9FLAO</name>
<keyword evidence="1" id="KW-0802">TPR repeat</keyword>
<evidence type="ECO:0000313" key="4">
    <source>
        <dbReference type="EMBL" id="MFD2590876.1"/>
    </source>
</evidence>
<dbReference type="PROSITE" id="PS50005">
    <property type="entry name" value="TPR"/>
    <property type="match status" value="1"/>
</dbReference>
<dbReference type="Proteomes" id="UP001597459">
    <property type="component" value="Unassembled WGS sequence"/>
</dbReference>
<organism evidence="4 5">
    <name type="scientific">Aquimarina hainanensis</name>
    <dbReference type="NCBI Taxonomy" id="1578017"/>
    <lineage>
        <taxon>Bacteria</taxon>
        <taxon>Pseudomonadati</taxon>
        <taxon>Bacteroidota</taxon>
        <taxon>Flavobacteriia</taxon>
        <taxon>Flavobacteriales</taxon>
        <taxon>Flavobacteriaceae</taxon>
        <taxon>Aquimarina</taxon>
    </lineage>
</organism>
<feature type="coiled-coil region" evidence="2">
    <location>
        <begin position="168"/>
        <end position="238"/>
    </location>
</feature>